<accession>A0ABP1PLK5</accession>
<dbReference type="Proteomes" id="UP001642540">
    <property type="component" value="Unassembled WGS sequence"/>
</dbReference>
<keyword evidence="1" id="KW-0472">Membrane</keyword>
<comment type="caution">
    <text evidence="2">The sequence shown here is derived from an EMBL/GenBank/DDBJ whole genome shotgun (WGS) entry which is preliminary data.</text>
</comment>
<protein>
    <recommendedName>
        <fullName evidence="4">Ectonucleotide pyrophosphatase/phosphodiesterase family member 6</fullName>
    </recommendedName>
</protein>
<name>A0ABP1PLK5_9HEXA</name>
<evidence type="ECO:0000256" key="1">
    <source>
        <dbReference type="SAM" id="Phobius"/>
    </source>
</evidence>
<keyword evidence="1" id="KW-0812">Transmembrane</keyword>
<dbReference type="CDD" id="cd16018">
    <property type="entry name" value="Enpp"/>
    <property type="match status" value="1"/>
</dbReference>
<proteinExistence type="predicted"/>
<dbReference type="SUPFAM" id="SSF53649">
    <property type="entry name" value="Alkaline phosphatase-like"/>
    <property type="match status" value="1"/>
</dbReference>
<dbReference type="Gene3D" id="3.40.720.10">
    <property type="entry name" value="Alkaline Phosphatase, subunit A"/>
    <property type="match status" value="1"/>
</dbReference>
<dbReference type="InterPro" id="IPR017850">
    <property type="entry name" value="Alkaline_phosphatase_core_sf"/>
</dbReference>
<dbReference type="Pfam" id="PF01663">
    <property type="entry name" value="Phosphodiest"/>
    <property type="match status" value="1"/>
</dbReference>
<keyword evidence="3" id="KW-1185">Reference proteome</keyword>
<dbReference type="EMBL" id="CAXLJM020000004">
    <property type="protein sequence ID" value="CAL8070712.1"/>
    <property type="molecule type" value="Genomic_DNA"/>
</dbReference>
<feature type="transmembrane region" description="Helical" evidence="1">
    <location>
        <begin position="443"/>
        <end position="462"/>
    </location>
</feature>
<organism evidence="2 3">
    <name type="scientific">Orchesella dallaii</name>
    <dbReference type="NCBI Taxonomy" id="48710"/>
    <lineage>
        <taxon>Eukaryota</taxon>
        <taxon>Metazoa</taxon>
        <taxon>Ecdysozoa</taxon>
        <taxon>Arthropoda</taxon>
        <taxon>Hexapoda</taxon>
        <taxon>Collembola</taxon>
        <taxon>Entomobryomorpha</taxon>
        <taxon>Entomobryoidea</taxon>
        <taxon>Orchesellidae</taxon>
        <taxon>Orchesellinae</taxon>
        <taxon>Orchesella</taxon>
    </lineage>
</organism>
<feature type="transmembrane region" description="Helical" evidence="1">
    <location>
        <begin position="6"/>
        <end position="24"/>
    </location>
</feature>
<evidence type="ECO:0008006" key="4">
    <source>
        <dbReference type="Google" id="ProtNLM"/>
    </source>
</evidence>
<gene>
    <name evidence="2" type="ORF">ODALV1_LOCUS1381</name>
</gene>
<keyword evidence="1" id="KW-1133">Transmembrane helix</keyword>
<reference evidence="2 3" key="1">
    <citation type="submission" date="2024-08" db="EMBL/GenBank/DDBJ databases">
        <authorList>
            <person name="Cucini C."/>
            <person name="Frati F."/>
        </authorList>
    </citation>
    <scope>NUCLEOTIDE SEQUENCE [LARGE SCALE GENOMIC DNA]</scope>
</reference>
<dbReference type="PANTHER" id="PTHR10151:SF120">
    <property type="entry name" value="BIS(5'-ADENOSYL)-TRIPHOSPHATASE"/>
    <property type="match status" value="1"/>
</dbReference>
<dbReference type="InterPro" id="IPR002591">
    <property type="entry name" value="Phosphodiest/P_Trfase"/>
</dbReference>
<evidence type="ECO:0000313" key="3">
    <source>
        <dbReference type="Proteomes" id="UP001642540"/>
    </source>
</evidence>
<evidence type="ECO:0000313" key="2">
    <source>
        <dbReference type="EMBL" id="CAL8070712.1"/>
    </source>
</evidence>
<dbReference type="PANTHER" id="PTHR10151">
    <property type="entry name" value="ECTONUCLEOTIDE PYROPHOSPHATASE/PHOSPHODIESTERASE"/>
    <property type="match status" value="1"/>
</dbReference>
<sequence>MCNNIFNWFFVTGITTVFLSNFLLTQEVTAHGISVKQSPSEAPHKLLIIMLDGFRWDYYSNQKEELPGFTKFLQGGVQAEYVEPVFPSLSYACWTTIGTGVYPEVHGVLGNYMFDRQNDIVFDIGDLESTQREEWWQNSEPIWITATKNDKKVFLRDWSRCDVPFNGTMPPDCSGFTGATGVEPIKDTLQAAVESLKGDFELVMVYGEHIDDVGHEFGPDSPELKQAVREVDQVLEDLVKDMEDAGLDKTVNIIIVGDHGMKFLGEGSGLPEAVKFLNLSDYINATDVFKVVDRGAHLAIATIENTTNKVYESLQGNEGFDVYRRDEIPDEFHYKHSRLAQDILVVAHPNYYIRGLQSQNQIPVNDPNAIHSGGTHGYVYNMSDMRTIFFARGPAFQQGIVTPPISLVDEYQIFAHLLDIPAQPHNGTWSKVSGMLKNSSVKASASVCFIIIFLMAFQVLSIS</sequence>